<name>A0A3Q8X845_9BACL</name>
<protein>
    <submittedName>
        <fullName evidence="2">Uncharacterized protein</fullName>
    </submittedName>
</protein>
<evidence type="ECO:0000313" key="2">
    <source>
        <dbReference type="EMBL" id="AZN42635.1"/>
    </source>
</evidence>
<dbReference type="Proteomes" id="UP000272528">
    <property type="component" value="Chromosome"/>
</dbReference>
<dbReference type="RefSeq" id="WP_126018536.1">
    <property type="nucleotide sequence ID" value="NZ_CP034437.1"/>
</dbReference>
<feature type="chain" id="PRO_5039399669" evidence="1">
    <location>
        <begin position="22"/>
        <end position="174"/>
    </location>
</feature>
<dbReference type="OrthoDB" id="9762883at2"/>
<sequence>MTKLLVLVLLAIISLGGCTNKNEDNSKSQNQTESVSSADSNSVVYTNKQYGFQFSLPASWRGYTIHKTNWQGYVPDENSANDKKETGPIISIRDPRWTEQTPRQDIPIMVLTEAQWTSIQEEKLFIGAAPFGPSLLGQNEKYVFALPARYNFSYPAGYEEVDQILQNDPLKAFN</sequence>
<keyword evidence="1" id="KW-0732">Signal</keyword>
<evidence type="ECO:0000313" key="3">
    <source>
        <dbReference type="Proteomes" id="UP000272528"/>
    </source>
</evidence>
<keyword evidence="3" id="KW-1185">Reference proteome</keyword>
<gene>
    <name evidence="2" type="ORF">EJC50_25295</name>
</gene>
<reference evidence="3" key="1">
    <citation type="submission" date="2018-12" db="EMBL/GenBank/DDBJ databases">
        <title>Genome sequence of Peanibacillus sp.</title>
        <authorList>
            <person name="Subramani G."/>
            <person name="Srinivasan S."/>
            <person name="Kim M.K."/>
        </authorList>
    </citation>
    <scope>NUCLEOTIDE SEQUENCE [LARGE SCALE GENOMIC DNA]</scope>
    <source>
        <strain evidence="3">18JY67-1</strain>
    </source>
</reference>
<organism evidence="2 3">
    <name type="scientific">Paenibacillus albus</name>
    <dbReference type="NCBI Taxonomy" id="2495582"/>
    <lineage>
        <taxon>Bacteria</taxon>
        <taxon>Bacillati</taxon>
        <taxon>Bacillota</taxon>
        <taxon>Bacilli</taxon>
        <taxon>Bacillales</taxon>
        <taxon>Paenibacillaceae</taxon>
        <taxon>Paenibacillus</taxon>
    </lineage>
</organism>
<dbReference type="KEGG" id="palb:EJC50_25295"/>
<dbReference type="PROSITE" id="PS51257">
    <property type="entry name" value="PROKAR_LIPOPROTEIN"/>
    <property type="match status" value="1"/>
</dbReference>
<evidence type="ECO:0000256" key="1">
    <source>
        <dbReference type="SAM" id="SignalP"/>
    </source>
</evidence>
<dbReference type="AlphaFoldDB" id="A0A3Q8X845"/>
<dbReference type="EMBL" id="CP034437">
    <property type="protein sequence ID" value="AZN42635.1"/>
    <property type="molecule type" value="Genomic_DNA"/>
</dbReference>
<accession>A0A3Q8X845</accession>
<feature type="signal peptide" evidence="1">
    <location>
        <begin position="1"/>
        <end position="21"/>
    </location>
</feature>
<proteinExistence type="predicted"/>